<dbReference type="PANTHER" id="PTHR10778">
    <property type="entry name" value="SOLUTE CARRIER FAMILY 35 MEMBER B"/>
    <property type="match status" value="1"/>
</dbReference>
<reference evidence="8 9" key="1">
    <citation type="submission" date="2019-03" db="EMBL/GenBank/DDBJ databases">
        <authorList>
            <person name="Gaulin E."/>
            <person name="Dumas B."/>
        </authorList>
    </citation>
    <scope>NUCLEOTIDE SEQUENCE [LARGE SCALE GENOMIC DNA]</scope>
    <source>
        <strain evidence="8">CBS 568.67</strain>
    </source>
</reference>
<feature type="transmembrane region" description="Helical" evidence="6">
    <location>
        <begin position="87"/>
        <end position="105"/>
    </location>
</feature>
<feature type="transmembrane region" description="Helical" evidence="6">
    <location>
        <begin position="169"/>
        <end position="186"/>
    </location>
</feature>
<dbReference type="GO" id="GO:0000139">
    <property type="term" value="C:Golgi membrane"/>
    <property type="evidence" value="ECO:0007669"/>
    <property type="project" value="TreeGrafter"/>
</dbReference>
<name>A0A485LFH9_9STRA</name>
<dbReference type="Pfam" id="PF08449">
    <property type="entry name" value="UAA"/>
    <property type="match status" value="1"/>
</dbReference>
<comment type="subcellular location">
    <subcellularLocation>
        <location evidence="1">Membrane</location>
        <topology evidence="1">Multi-pass membrane protein</topology>
    </subcellularLocation>
</comment>
<evidence type="ECO:0000313" key="7">
    <source>
        <dbReference type="EMBL" id="KAF0687980.1"/>
    </source>
</evidence>
<gene>
    <name evidence="8" type="primary">Aste57867_20361</name>
    <name evidence="7" type="ORF">As57867_020295</name>
    <name evidence="8" type="ORF">ASTE57867_20361</name>
</gene>
<sequence>MASSAAPTKQAPAGVFDLLVCIGGIYTCYLSYGIFQEKIFKYRDADGNKFTATLFLLLVQCVFNSLIAFLATFIWTPKNKSLPLSPFAFPAFSYLGAMLCSNEALKYVNYPTQALGKSCKMIPVMLTGVVLGRKKYSWKEYVSVILITAGIVVFQLGKESPQGKATQENSVYGLGLLFLSLFLDGLTGSGQEQMVQELKPSVHQQMLYTNVWAVIYTGVGCLVSGHGIDGFYFCLHNPEILESLFYFSICSALGQNFIYFTVQRFSALTVTTITTTRKFFTILTSVLWFGNSLATQQWVGVGVVFSGIGIEMTTKYAKYNAGKAKDTKKSD</sequence>
<dbReference type="GO" id="GO:0005459">
    <property type="term" value="F:UDP-galactose transmembrane transporter activity"/>
    <property type="evidence" value="ECO:0007669"/>
    <property type="project" value="TreeGrafter"/>
</dbReference>
<feature type="transmembrane region" description="Helical" evidence="6">
    <location>
        <begin position="53"/>
        <end position="75"/>
    </location>
</feature>
<evidence type="ECO:0000256" key="3">
    <source>
        <dbReference type="ARBA" id="ARBA00022692"/>
    </source>
</evidence>
<keyword evidence="2" id="KW-0813">Transport</keyword>
<keyword evidence="3 6" id="KW-0812">Transmembrane</keyword>
<evidence type="ECO:0000256" key="6">
    <source>
        <dbReference type="SAM" id="Phobius"/>
    </source>
</evidence>
<evidence type="ECO:0000256" key="1">
    <source>
        <dbReference type="ARBA" id="ARBA00004141"/>
    </source>
</evidence>
<accession>A0A485LFH9</accession>
<dbReference type="GO" id="GO:0005789">
    <property type="term" value="C:endoplasmic reticulum membrane"/>
    <property type="evidence" value="ECO:0007669"/>
    <property type="project" value="TreeGrafter"/>
</dbReference>
<dbReference type="OrthoDB" id="1601at2759"/>
<keyword evidence="4 6" id="KW-1133">Transmembrane helix</keyword>
<dbReference type="EMBL" id="CAADRA010006831">
    <property type="protein sequence ID" value="VFT97048.1"/>
    <property type="molecule type" value="Genomic_DNA"/>
</dbReference>
<dbReference type="AlphaFoldDB" id="A0A485LFH9"/>
<dbReference type="SUPFAM" id="SSF103481">
    <property type="entry name" value="Multidrug resistance efflux transporter EmrE"/>
    <property type="match status" value="2"/>
</dbReference>
<keyword evidence="9" id="KW-1185">Reference proteome</keyword>
<dbReference type="InterPro" id="IPR037185">
    <property type="entry name" value="EmrE-like"/>
</dbReference>
<feature type="transmembrane region" description="Helical" evidence="6">
    <location>
        <begin position="141"/>
        <end position="157"/>
    </location>
</feature>
<dbReference type="GO" id="GO:0005460">
    <property type="term" value="F:UDP-glucose transmembrane transporter activity"/>
    <property type="evidence" value="ECO:0007669"/>
    <property type="project" value="TreeGrafter"/>
</dbReference>
<dbReference type="InterPro" id="IPR013657">
    <property type="entry name" value="SCL35B1-4/HUT1"/>
</dbReference>
<feature type="transmembrane region" description="Helical" evidence="6">
    <location>
        <begin position="243"/>
        <end position="262"/>
    </location>
</feature>
<reference evidence="7" key="2">
    <citation type="submission" date="2019-06" db="EMBL/GenBank/DDBJ databases">
        <title>Genomics analysis of Aphanomyces spp. identifies a new class of oomycete effector associated with host adaptation.</title>
        <authorList>
            <person name="Gaulin E."/>
        </authorList>
    </citation>
    <scope>NUCLEOTIDE SEQUENCE</scope>
    <source>
        <strain evidence="7">CBS 578.67</strain>
    </source>
</reference>
<keyword evidence="5 6" id="KW-0472">Membrane</keyword>
<protein>
    <submittedName>
        <fullName evidence="8">Aste57867_20361 protein</fullName>
    </submittedName>
</protein>
<evidence type="ECO:0000313" key="8">
    <source>
        <dbReference type="EMBL" id="VFT97048.1"/>
    </source>
</evidence>
<evidence type="ECO:0000256" key="4">
    <source>
        <dbReference type="ARBA" id="ARBA00022989"/>
    </source>
</evidence>
<organism evidence="8 9">
    <name type="scientific">Aphanomyces stellatus</name>
    <dbReference type="NCBI Taxonomy" id="120398"/>
    <lineage>
        <taxon>Eukaryota</taxon>
        <taxon>Sar</taxon>
        <taxon>Stramenopiles</taxon>
        <taxon>Oomycota</taxon>
        <taxon>Saprolegniomycetes</taxon>
        <taxon>Saprolegniales</taxon>
        <taxon>Verrucalvaceae</taxon>
        <taxon>Aphanomyces</taxon>
    </lineage>
</organism>
<proteinExistence type="predicted"/>
<feature type="transmembrane region" description="Helical" evidence="6">
    <location>
        <begin position="12"/>
        <end position="32"/>
    </location>
</feature>
<evidence type="ECO:0000256" key="2">
    <source>
        <dbReference type="ARBA" id="ARBA00022448"/>
    </source>
</evidence>
<evidence type="ECO:0000256" key="5">
    <source>
        <dbReference type="ARBA" id="ARBA00023136"/>
    </source>
</evidence>
<dbReference type="EMBL" id="VJMH01006808">
    <property type="protein sequence ID" value="KAF0687980.1"/>
    <property type="molecule type" value="Genomic_DNA"/>
</dbReference>
<evidence type="ECO:0000313" key="9">
    <source>
        <dbReference type="Proteomes" id="UP000332933"/>
    </source>
</evidence>
<dbReference type="PANTHER" id="PTHR10778:SF18">
    <property type="entry name" value="SUGAR PHOSPHATE TRANSPORTER DOMAIN-CONTAINING PROTEIN"/>
    <property type="match status" value="1"/>
</dbReference>
<feature type="transmembrane region" description="Helical" evidence="6">
    <location>
        <begin position="207"/>
        <end position="228"/>
    </location>
</feature>
<dbReference type="Proteomes" id="UP000332933">
    <property type="component" value="Unassembled WGS sequence"/>
</dbReference>